<dbReference type="InterPro" id="IPR006143">
    <property type="entry name" value="RND_pump_MFP"/>
</dbReference>
<dbReference type="InterPro" id="IPR021647">
    <property type="entry name" value="CusF_Ec"/>
</dbReference>
<dbReference type="Gene3D" id="2.40.50.320">
    <property type="entry name" value="Copper binding periplasmic protein CusF"/>
    <property type="match status" value="1"/>
</dbReference>
<dbReference type="Gene3D" id="2.40.30.170">
    <property type="match status" value="1"/>
</dbReference>
<evidence type="ECO:0000256" key="1">
    <source>
        <dbReference type="ARBA" id="ARBA00009477"/>
    </source>
</evidence>
<evidence type="ECO:0000259" key="7">
    <source>
        <dbReference type="Pfam" id="PF25919"/>
    </source>
</evidence>
<dbReference type="GO" id="GO:0060003">
    <property type="term" value="P:copper ion export"/>
    <property type="evidence" value="ECO:0007669"/>
    <property type="project" value="TreeGrafter"/>
</dbReference>
<evidence type="ECO:0000313" key="11">
    <source>
        <dbReference type="Proteomes" id="UP000593875"/>
    </source>
</evidence>
<dbReference type="Gene3D" id="2.40.420.20">
    <property type="match status" value="1"/>
</dbReference>
<feature type="domain" description="Heavy metal binding" evidence="5">
    <location>
        <begin position="58"/>
        <end position="85"/>
    </location>
</feature>
<feature type="domain" description="CzcB-like C-terminal circularly permuted SH3-like" evidence="9">
    <location>
        <begin position="344"/>
        <end position="403"/>
    </location>
</feature>
<dbReference type="AlphaFoldDB" id="A0A7L9TY44"/>
<dbReference type="FunFam" id="2.40.30.170:FF:000010">
    <property type="entry name" value="Efflux RND transporter periplasmic adaptor subunit"/>
    <property type="match status" value="1"/>
</dbReference>
<evidence type="ECO:0000259" key="5">
    <source>
        <dbReference type="Pfam" id="PF19335"/>
    </source>
</evidence>
<keyword evidence="4" id="KW-0406">Ion transport</keyword>
<dbReference type="InterPro" id="IPR045800">
    <property type="entry name" value="HMBD"/>
</dbReference>
<dbReference type="Gene3D" id="6.10.140.730">
    <property type="match status" value="1"/>
</dbReference>
<dbReference type="EMBL" id="CP062941">
    <property type="protein sequence ID" value="QOL47703.1"/>
    <property type="molecule type" value="Genomic_DNA"/>
</dbReference>
<dbReference type="Pfam" id="PF11604">
    <property type="entry name" value="CusF_Ec"/>
    <property type="match status" value="1"/>
</dbReference>
<keyword evidence="11" id="KW-1185">Reference proteome</keyword>
<dbReference type="FunFam" id="2.40.420.20:FF:000003">
    <property type="entry name" value="Cation efflux system protein cusB"/>
    <property type="match status" value="1"/>
</dbReference>
<dbReference type="InterPro" id="IPR042230">
    <property type="entry name" value="CusF_sf"/>
</dbReference>
<gene>
    <name evidence="10" type="ORF">LPB04_11700</name>
</gene>
<dbReference type="Pfam" id="PF25869">
    <property type="entry name" value="3HB_CusB"/>
    <property type="match status" value="1"/>
</dbReference>
<feature type="domain" description="CusB-like beta-barrel" evidence="8">
    <location>
        <begin position="260"/>
        <end position="337"/>
    </location>
</feature>
<evidence type="ECO:0000256" key="4">
    <source>
        <dbReference type="ARBA" id="ARBA00023065"/>
    </source>
</evidence>
<reference evidence="10 11" key="1">
    <citation type="submission" date="2020-10" db="EMBL/GenBank/DDBJ databases">
        <title>Genome sequencing of Massilia sp. LPB0304.</title>
        <authorList>
            <person name="Kim J."/>
        </authorList>
    </citation>
    <scope>NUCLEOTIDE SEQUENCE [LARGE SCALE GENOMIC DNA]</scope>
    <source>
        <strain evidence="10 11">LPB0304</strain>
    </source>
</reference>
<name>A0A7L9TY44_9BURK</name>
<keyword evidence="2" id="KW-0813">Transport</keyword>
<dbReference type="InterPro" id="IPR058791">
    <property type="entry name" value="3HB_CusB"/>
</dbReference>
<protein>
    <submittedName>
        <fullName evidence="10">Efflux RND transporter periplasmic adaptor subunit</fullName>
    </submittedName>
</protein>
<accession>A0A7L9TY44</accession>
<dbReference type="InterPro" id="IPR051909">
    <property type="entry name" value="MFP_Cation_Efflux"/>
</dbReference>
<dbReference type="Pfam" id="PF25919">
    <property type="entry name" value="BSH_CusB"/>
    <property type="match status" value="1"/>
</dbReference>
<dbReference type="GO" id="GO:0015679">
    <property type="term" value="P:plasma membrane copper ion transport"/>
    <property type="evidence" value="ECO:0007669"/>
    <property type="project" value="TreeGrafter"/>
</dbReference>
<dbReference type="GO" id="GO:0016020">
    <property type="term" value="C:membrane"/>
    <property type="evidence" value="ECO:0007669"/>
    <property type="project" value="InterPro"/>
</dbReference>
<dbReference type="Pfam" id="PF19335">
    <property type="entry name" value="HMBD"/>
    <property type="match status" value="1"/>
</dbReference>
<feature type="domain" description="CusB-like three alpha-helical bundle" evidence="6">
    <location>
        <begin position="171"/>
        <end position="220"/>
    </location>
</feature>
<dbReference type="Proteomes" id="UP000593875">
    <property type="component" value="Chromosome"/>
</dbReference>
<evidence type="ECO:0000313" key="10">
    <source>
        <dbReference type="EMBL" id="QOL47703.1"/>
    </source>
</evidence>
<dbReference type="Pfam" id="PF25975">
    <property type="entry name" value="CzcB_C"/>
    <property type="match status" value="1"/>
</dbReference>
<dbReference type="PANTHER" id="PTHR30097:SF15">
    <property type="entry name" value="CATION EFFLUX SYSTEM PROTEIN CUSB"/>
    <property type="match status" value="1"/>
</dbReference>
<comment type="similarity">
    <text evidence="1">Belongs to the membrane fusion protein (MFP) (TC 8.A.1) family.</text>
</comment>
<evidence type="ECO:0000259" key="9">
    <source>
        <dbReference type="Pfam" id="PF25975"/>
    </source>
</evidence>
<keyword evidence="3" id="KW-0732">Signal</keyword>
<dbReference type="InterPro" id="IPR058790">
    <property type="entry name" value="BSH_CusB"/>
</dbReference>
<evidence type="ECO:0000259" key="8">
    <source>
        <dbReference type="Pfam" id="PF25954"/>
    </source>
</evidence>
<evidence type="ECO:0000259" key="6">
    <source>
        <dbReference type="Pfam" id="PF25869"/>
    </source>
</evidence>
<dbReference type="GO" id="GO:0030288">
    <property type="term" value="C:outer membrane-bounded periplasmic space"/>
    <property type="evidence" value="ECO:0007669"/>
    <property type="project" value="TreeGrafter"/>
</dbReference>
<dbReference type="GO" id="GO:0022857">
    <property type="term" value="F:transmembrane transporter activity"/>
    <property type="evidence" value="ECO:0007669"/>
    <property type="project" value="InterPro"/>
</dbReference>
<dbReference type="SUPFAM" id="SSF111369">
    <property type="entry name" value="HlyD-like secretion proteins"/>
    <property type="match status" value="1"/>
</dbReference>
<dbReference type="NCBIfam" id="TIGR01730">
    <property type="entry name" value="RND_mfp"/>
    <property type="match status" value="1"/>
</dbReference>
<feature type="domain" description="CusB-like barrel-sandwich hybrid" evidence="7">
    <location>
        <begin position="136"/>
        <end position="256"/>
    </location>
</feature>
<dbReference type="RefSeq" id="WP_193684763.1">
    <property type="nucleotide sequence ID" value="NZ_CP062941.1"/>
</dbReference>
<dbReference type="InterPro" id="IPR058649">
    <property type="entry name" value="CzcB_C"/>
</dbReference>
<dbReference type="GO" id="GO:0046914">
    <property type="term" value="F:transition metal ion binding"/>
    <property type="evidence" value="ECO:0007669"/>
    <property type="project" value="TreeGrafter"/>
</dbReference>
<evidence type="ECO:0000256" key="3">
    <source>
        <dbReference type="ARBA" id="ARBA00022729"/>
    </source>
</evidence>
<dbReference type="Pfam" id="PF25954">
    <property type="entry name" value="Beta-barrel_RND_2"/>
    <property type="match status" value="1"/>
</dbReference>
<dbReference type="PANTHER" id="PTHR30097">
    <property type="entry name" value="CATION EFFLUX SYSTEM PROTEIN CUSB"/>
    <property type="match status" value="1"/>
</dbReference>
<dbReference type="InterPro" id="IPR058792">
    <property type="entry name" value="Beta-barrel_RND_2"/>
</dbReference>
<dbReference type="KEGG" id="mlir:LPB04_11700"/>
<sequence length="512" mass="52893">MNRRTIMSIVGGLVALAVTGVGAYRLGTQAGAHGPAATSAGQSASSAGMDQPGRKVLYWHDPMVPGQKFDKPGKSPFMDMDLVPVYADQNGPAGGVEIAPGVQQNLGIRVVEVRKGSLTNSLSVVGNVAFNERDLVVLQARSSGYVEKLLVRAPLEPVRKGQALLQLFVPDWVAAQEEYLAIKRMPAGPDTAGLLDAALQRMRLAGMTDAQVRQVSVQSQTSPRITVTAPVAGVVTELAAREGMAVTMGTPLIRINGLETVWVNAEVPESAAAQVRPGMAVRATSPAFPGTEFSGKVEAVLPEVAASTRTLKARIALANPGGKLVPGMFATIRMTPAQSRETLLVPSEAVIQTGARTVVIVAAGEGRFSAVEIVAGAEADGQTEVIEGLGAGQKVVASGQFLIDSEASLRGSLQRLGAAAAKGSAPAGPTKAATHRATGKIEQIAGDMVTISHGPVPSLKWGAMTMGFAPPASGMPKDLKIGDTVQFEFQAADDGVFKLVSMSRIAGTGGGQ</sequence>
<evidence type="ECO:0000256" key="2">
    <source>
        <dbReference type="ARBA" id="ARBA00022448"/>
    </source>
</evidence>
<organism evidence="10 11">
    <name type="scientific">Massilia litorea</name>
    <dbReference type="NCBI Taxonomy" id="2769491"/>
    <lineage>
        <taxon>Bacteria</taxon>
        <taxon>Pseudomonadati</taxon>
        <taxon>Pseudomonadota</taxon>
        <taxon>Betaproteobacteria</taxon>
        <taxon>Burkholderiales</taxon>
        <taxon>Oxalobacteraceae</taxon>
        <taxon>Telluria group</taxon>
        <taxon>Massilia</taxon>
    </lineage>
</organism>
<proteinExistence type="inferred from homology"/>